<dbReference type="EMBL" id="CP028913">
    <property type="protein sequence ID" value="AWB95789.1"/>
    <property type="molecule type" value="Genomic_DNA"/>
</dbReference>
<sequence length="394" mass="42560">MPRARAGRVPIRACRHLPPADILNGCHWGGEEADVDIDIRPLDIPERLGTPEAADFEAFVELTADVQESVWGHRRFAQEAAELLPEFRDDRYTGRQAFAAWKDERCIGRAEVLWERGEEARTAEISVGVAVDERGRGLGAELLARAEAHARSLGRDIVAGYSDVALANLDAPGPRLEAPDGTGSIPAGAVGASFALRHGYRLAQLERVSGLSVTGRLEEFRTLLSARLAAQGADSAAYRLTGWVDRAPEELLDTLAVAHASMATDPPFGAVIVDEEVWDAARVRAGEARALEAGRTTLVQAAIAPDGSVAAYTELSLPSNSTAAFQWDTIVLGPHRGHGLGMLLKLANLVHLGETTPDRTDIYTWNADENDHMLAINIALGFTLRGMSAEWQRD</sequence>
<gene>
    <name evidence="2" type="ORF">DCE93_09025</name>
</gene>
<dbReference type="KEGG" id="agm:DCE93_09025"/>
<accession>A0A2S0WWS1</accession>
<dbReference type="GO" id="GO:0016747">
    <property type="term" value="F:acyltransferase activity, transferring groups other than amino-acyl groups"/>
    <property type="evidence" value="ECO:0007669"/>
    <property type="project" value="InterPro"/>
</dbReference>
<dbReference type="OrthoDB" id="4119890at2"/>
<evidence type="ECO:0000259" key="1">
    <source>
        <dbReference type="PROSITE" id="PS51186"/>
    </source>
</evidence>
<protein>
    <submittedName>
        <fullName evidence="2">GNAT family N-acetyltransferase</fullName>
    </submittedName>
</protein>
<keyword evidence="3" id="KW-1185">Reference proteome</keyword>
<dbReference type="CDD" id="cd04301">
    <property type="entry name" value="NAT_SF"/>
    <property type="match status" value="1"/>
</dbReference>
<dbReference type="Pfam" id="PF00583">
    <property type="entry name" value="Acetyltransf_1"/>
    <property type="match status" value="1"/>
</dbReference>
<dbReference type="Gene3D" id="3.40.630.30">
    <property type="match status" value="1"/>
</dbReference>
<dbReference type="InterPro" id="IPR000182">
    <property type="entry name" value="GNAT_dom"/>
</dbReference>
<dbReference type="Proteomes" id="UP000244729">
    <property type="component" value="Chromosome"/>
</dbReference>
<dbReference type="SUPFAM" id="SSF55729">
    <property type="entry name" value="Acyl-CoA N-acyltransferases (Nat)"/>
    <property type="match status" value="2"/>
</dbReference>
<organism evidence="2 3">
    <name type="scientific">Agromyces badenianii</name>
    <dbReference type="NCBI Taxonomy" id="2080742"/>
    <lineage>
        <taxon>Bacteria</taxon>
        <taxon>Bacillati</taxon>
        <taxon>Actinomycetota</taxon>
        <taxon>Actinomycetes</taxon>
        <taxon>Micrococcales</taxon>
        <taxon>Microbacteriaceae</taxon>
        <taxon>Agromyces</taxon>
    </lineage>
</organism>
<evidence type="ECO:0000313" key="3">
    <source>
        <dbReference type="Proteomes" id="UP000244729"/>
    </source>
</evidence>
<dbReference type="InterPro" id="IPR016181">
    <property type="entry name" value="Acyl_CoA_acyltransferase"/>
</dbReference>
<proteinExistence type="predicted"/>
<dbReference type="AlphaFoldDB" id="A0A2S0WWS1"/>
<feature type="domain" description="N-acetyltransferase" evidence="1">
    <location>
        <begin position="37"/>
        <end position="224"/>
    </location>
</feature>
<name>A0A2S0WWS1_9MICO</name>
<dbReference type="PROSITE" id="PS51186">
    <property type="entry name" value="GNAT"/>
    <property type="match status" value="1"/>
</dbReference>
<reference evidence="2 3" key="1">
    <citation type="submission" date="2018-04" db="EMBL/GenBank/DDBJ databases">
        <authorList>
            <person name="Li J."/>
        </authorList>
    </citation>
    <scope>NUCLEOTIDE SEQUENCE [LARGE SCALE GENOMIC DNA]</scope>
    <source>
        <strain evidence="3">30A</strain>
    </source>
</reference>
<keyword evidence="2" id="KW-0808">Transferase</keyword>
<evidence type="ECO:0000313" key="2">
    <source>
        <dbReference type="EMBL" id="AWB95789.1"/>
    </source>
</evidence>